<dbReference type="Proteomes" id="UP001530377">
    <property type="component" value="Unassembled WGS sequence"/>
</dbReference>
<dbReference type="InterPro" id="IPR016064">
    <property type="entry name" value="NAD/diacylglycerol_kinase_sf"/>
</dbReference>
<dbReference type="PANTHER" id="PTHR12358">
    <property type="entry name" value="SPHINGOSINE KINASE"/>
    <property type="match status" value="1"/>
</dbReference>
<comment type="caution">
    <text evidence="3">The sequence shown here is derived from an EMBL/GenBank/DDBJ whole genome shotgun (WGS) entry which is preliminary data.</text>
</comment>
<reference evidence="3 4" key="1">
    <citation type="submission" date="2024-10" db="EMBL/GenBank/DDBJ databases">
        <title>Updated reference genomes for cyclostephanoid diatoms.</title>
        <authorList>
            <person name="Roberts W.R."/>
            <person name="Alverson A.J."/>
        </authorList>
    </citation>
    <scope>NUCLEOTIDE SEQUENCE [LARGE SCALE GENOMIC DNA]</scope>
    <source>
        <strain evidence="3 4">AJA228-03</strain>
    </source>
</reference>
<sequence length="656" mass="71822">MTRWPNAAASRIRVEVPMATTTTTTTPSSSSRRTSPRQHCRLFHVASTGAIVLVPCPAGENVDDNDNDGCGGGGGGGGGGGSGAAVYDDSDANVANEPGYKSYQETMTRLLAAAEVCAVGNEQGQVVVVADSFHPDDVVGANLSLERRCDIDHDYDESNDTDDDGSEFVAAIVVHSYPRICVGGKACNRGGGRRAARRLRYVLDPKCCLDFRDARALVDAIRDLSGVRTGVEREGDSHDDSRRGQRDRTSIDERRRRLRRRRCGGGMRLLVVINPRSGSGRAVEAYEKIVRPMLESANAIEEFDAFVTERAGHAMDRMLEVARTETETGTETASPIDDARMKDISEYDGILAMGGDGILFEILQGIRSRQHEPTERLLSRLKFGLLPCGTYNGLVESLNYEGGHARTEGRRDHVEIMMNVCKGRTRTLDLASYRVYPTSSSVGGDSGALTTPTDGGKPYRPYLSFLSYAWGLIADCDYESECLRWIGHLRSDVWAVYRGILFRKRYRARFSYLPKSQMADAAAEGVQGGTEVGLIGAGVTRLPSGWVTFDDEEFLVFWVCNTTHAAHNMFTCPVAKMNDGLFHVLIVRLRLISMLLKLDSGKHFDSPDLLYVPCVAYHFEPLSSPDVSHNVLDGELLESGTIQAQMLPVGAQFFCG</sequence>
<feature type="domain" description="DAGKc" evidence="2">
    <location>
        <begin position="264"/>
        <end position="437"/>
    </location>
</feature>
<dbReference type="InterPro" id="IPR001206">
    <property type="entry name" value="Diacylglycerol_kinase_cat_dom"/>
</dbReference>
<evidence type="ECO:0000313" key="4">
    <source>
        <dbReference type="Proteomes" id="UP001530377"/>
    </source>
</evidence>
<dbReference type="GO" id="GO:0001727">
    <property type="term" value="F:lipid kinase activity"/>
    <property type="evidence" value="ECO:0007669"/>
    <property type="project" value="UniProtKB-ARBA"/>
</dbReference>
<evidence type="ECO:0000313" key="3">
    <source>
        <dbReference type="EMBL" id="KAL3821878.1"/>
    </source>
</evidence>
<evidence type="ECO:0000256" key="1">
    <source>
        <dbReference type="SAM" id="MobiDB-lite"/>
    </source>
</evidence>
<dbReference type="PANTHER" id="PTHR12358:SF31">
    <property type="entry name" value="ACYLGLYCEROL KINASE, MITOCHONDRIAL"/>
    <property type="match status" value="1"/>
</dbReference>
<dbReference type="SUPFAM" id="SSF111331">
    <property type="entry name" value="NAD kinase/diacylglycerol kinase-like"/>
    <property type="match status" value="1"/>
</dbReference>
<dbReference type="InterPro" id="IPR017438">
    <property type="entry name" value="ATP-NAD_kinase_N"/>
</dbReference>
<name>A0ABD3SC21_9STRA</name>
<dbReference type="Pfam" id="PF00781">
    <property type="entry name" value="DAGK_cat"/>
    <property type="match status" value="1"/>
</dbReference>
<dbReference type="InterPro" id="IPR050187">
    <property type="entry name" value="Lipid_Phosphate_FormReg"/>
</dbReference>
<dbReference type="SMART" id="SM00046">
    <property type="entry name" value="DAGKc"/>
    <property type="match status" value="1"/>
</dbReference>
<keyword evidence="4" id="KW-1185">Reference proteome</keyword>
<accession>A0ABD3SC21</accession>
<organism evidence="3 4">
    <name type="scientific">Cyclostephanos tholiformis</name>
    <dbReference type="NCBI Taxonomy" id="382380"/>
    <lineage>
        <taxon>Eukaryota</taxon>
        <taxon>Sar</taxon>
        <taxon>Stramenopiles</taxon>
        <taxon>Ochrophyta</taxon>
        <taxon>Bacillariophyta</taxon>
        <taxon>Coscinodiscophyceae</taxon>
        <taxon>Thalassiosirophycidae</taxon>
        <taxon>Stephanodiscales</taxon>
        <taxon>Stephanodiscaceae</taxon>
        <taxon>Cyclostephanos</taxon>
    </lineage>
</organism>
<dbReference type="GO" id="GO:0016773">
    <property type="term" value="F:phosphotransferase activity, alcohol group as acceptor"/>
    <property type="evidence" value="ECO:0007669"/>
    <property type="project" value="UniProtKB-ARBA"/>
</dbReference>
<dbReference type="Gene3D" id="2.60.200.40">
    <property type="match status" value="1"/>
</dbReference>
<dbReference type="Gene3D" id="3.40.50.10330">
    <property type="entry name" value="Probable inorganic polyphosphate/atp-NAD kinase, domain 1"/>
    <property type="match status" value="1"/>
</dbReference>
<feature type="compositionally biased region" description="Low complexity" evidence="1">
    <location>
        <begin position="20"/>
        <end position="33"/>
    </location>
</feature>
<proteinExistence type="predicted"/>
<feature type="region of interest" description="Disordered" evidence="1">
    <location>
        <begin position="1"/>
        <end position="38"/>
    </location>
</feature>
<dbReference type="PROSITE" id="PS50146">
    <property type="entry name" value="DAGK"/>
    <property type="match status" value="1"/>
</dbReference>
<feature type="region of interest" description="Disordered" evidence="1">
    <location>
        <begin position="228"/>
        <end position="257"/>
    </location>
</feature>
<gene>
    <name evidence="3" type="ORF">ACHAXA_002870</name>
</gene>
<feature type="compositionally biased region" description="Basic and acidic residues" evidence="1">
    <location>
        <begin position="230"/>
        <end position="255"/>
    </location>
</feature>
<dbReference type="EMBL" id="JALLPB020000081">
    <property type="protein sequence ID" value="KAL3821878.1"/>
    <property type="molecule type" value="Genomic_DNA"/>
</dbReference>
<protein>
    <recommendedName>
        <fullName evidence="2">DAGKc domain-containing protein</fullName>
    </recommendedName>
</protein>
<evidence type="ECO:0000259" key="2">
    <source>
        <dbReference type="PROSITE" id="PS50146"/>
    </source>
</evidence>
<dbReference type="AlphaFoldDB" id="A0ABD3SC21"/>